<keyword evidence="1" id="KW-1133">Transmembrane helix</keyword>
<dbReference type="CDD" id="cd01948">
    <property type="entry name" value="EAL"/>
    <property type="match status" value="1"/>
</dbReference>
<feature type="domain" description="GGDEF" evidence="3">
    <location>
        <begin position="104"/>
        <end position="238"/>
    </location>
</feature>
<proteinExistence type="predicted"/>
<dbReference type="RefSeq" id="WP_206362524.1">
    <property type="nucleotide sequence ID" value="NZ_JACIDH010000010.1"/>
</dbReference>
<sequence length="515" mass="55559">MQGPPATPIPTPVPARLFALGLVGGALMVAVAILLIQLGLDLPAKTILFLTAAGLTFLYWRMPPAHRHEADRVDQADALTGLTNRPHFQRAGQAMIDTAFARKRGVTLLLLDIDRFRAIAGSFGHEAGDALLQHVAKTLRSEASSDAIVARFEGDCFGCLIPVDARGRDRVNRLAERLAIRIAQPIRLADQDFAPRAAIALAHVEGPTATIDQLVRRADLALIAAKARGDGRPLWFDPAMETAMAERNMIVSDLRAALAQGDIQPRFVPQIDLGNARLTGFEVLAHWEHPTLGAMAADRFMPVAEASGLSGDVSLALMRQAMAAARDWDPSLTLSFPLSTAQFHDAWLAQKVIKTLTESGFPAHRLEVEITENALFANLALAQSIVVSLKNQGIALALDEFGSGYSSLAHLRALPFDRVRIDPNFISDMAADPELMKIVTAIVQLGDTLNLPIAAKGLRDAETQDRLRLIGCAQGQGPFYGPPMDLGQVRQFLAERRLLAGSTAPPFPTIPRLAG</sequence>
<dbReference type="Proteomes" id="UP000538670">
    <property type="component" value="Unassembled WGS sequence"/>
</dbReference>
<dbReference type="SUPFAM" id="SSF55073">
    <property type="entry name" value="Nucleotide cyclase"/>
    <property type="match status" value="1"/>
</dbReference>
<dbReference type="SMART" id="SM00052">
    <property type="entry name" value="EAL"/>
    <property type="match status" value="1"/>
</dbReference>
<feature type="domain" description="EAL" evidence="2">
    <location>
        <begin position="247"/>
        <end position="497"/>
    </location>
</feature>
<dbReference type="CDD" id="cd01949">
    <property type="entry name" value="GGDEF"/>
    <property type="match status" value="1"/>
</dbReference>
<name>A0A7W6AA27_9SPHN</name>
<dbReference type="InterPro" id="IPR029787">
    <property type="entry name" value="Nucleotide_cyclase"/>
</dbReference>
<feature type="transmembrane region" description="Helical" evidence="1">
    <location>
        <begin position="17"/>
        <end position="36"/>
    </location>
</feature>
<dbReference type="InterPro" id="IPR043128">
    <property type="entry name" value="Rev_trsase/Diguanyl_cyclase"/>
</dbReference>
<dbReference type="Gene3D" id="3.30.70.270">
    <property type="match status" value="1"/>
</dbReference>
<dbReference type="InterPro" id="IPR035919">
    <property type="entry name" value="EAL_sf"/>
</dbReference>
<dbReference type="Gene3D" id="3.20.20.450">
    <property type="entry name" value="EAL domain"/>
    <property type="match status" value="1"/>
</dbReference>
<dbReference type="InterPro" id="IPR052155">
    <property type="entry name" value="Biofilm_reg_signaling"/>
</dbReference>
<protein>
    <submittedName>
        <fullName evidence="4">Diguanylate cyclase (GGDEF)-like protein</fullName>
    </submittedName>
</protein>
<dbReference type="InterPro" id="IPR001633">
    <property type="entry name" value="EAL_dom"/>
</dbReference>
<evidence type="ECO:0000259" key="3">
    <source>
        <dbReference type="PROSITE" id="PS50887"/>
    </source>
</evidence>
<dbReference type="NCBIfam" id="TIGR00254">
    <property type="entry name" value="GGDEF"/>
    <property type="match status" value="1"/>
</dbReference>
<organism evidence="4 5">
    <name type="scientific">Sphingomonas pseudosanguinis</name>
    <dbReference type="NCBI Taxonomy" id="413712"/>
    <lineage>
        <taxon>Bacteria</taxon>
        <taxon>Pseudomonadati</taxon>
        <taxon>Pseudomonadota</taxon>
        <taxon>Alphaproteobacteria</taxon>
        <taxon>Sphingomonadales</taxon>
        <taxon>Sphingomonadaceae</taxon>
        <taxon>Sphingomonas</taxon>
    </lineage>
</organism>
<dbReference type="SMART" id="SM00267">
    <property type="entry name" value="GGDEF"/>
    <property type="match status" value="1"/>
</dbReference>
<keyword evidence="5" id="KW-1185">Reference proteome</keyword>
<evidence type="ECO:0000256" key="1">
    <source>
        <dbReference type="SAM" id="Phobius"/>
    </source>
</evidence>
<dbReference type="AlphaFoldDB" id="A0A7W6AA27"/>
<evidence type="ECO:0000259" key="2">
    <source>
        <dbReference type="PROSITE" id="PS50883"/>
    </source>
</evidence>
<dbReference type="PROSITE" id="PS50883">
    <property type="entry name" value="EAL"/>
    <property type="match status" value="1"/>
</dbReference>
<keyword evidence="1" id="KW-0472">Membrane</keyword>
<comment type="caution">
    <text evidence="4">The sequence shown here is derived from an EMBL/GenBank/DDBJ whole genome shotgun (WGS) entry which is preliminary data.</text>
</comment>
<gene>
    <name evidence="4" type="ORF">GGR48_002426</name>
</gene>
<reference evidence="4 5" key="1">
    <citation type="submission" date="2020-08" db="EMBL/GenBank/DDBJ databases">
        <title>Genomic Encyclopedia of Type Strains, Phase IV (KMG-IV): sequencing the most valuable type-strain genomes for metagenomic binning, comparative biology and taxonomic classification.</title>
        <authorList>
            <person name="Goeker M."/>
        </authorList>
    </citation>
    <scope>NUCLEOTIDE SEQUENCE [LARGE SCALE GENOMIC DNA]</scope>
    <source>
        <strain evidence="4 5">DSM 19512</strain>
    </source>
</reference>
<dbReference type="Pfam" id="PF00990">
    <property type="entry name" value="GGDEF"/>
    <property type="match status" value="1"/>
</dbReference>
<accession>A0A7W6AA27</accession>
<keyword evidence="1" id="KW-0812">Transmembrane</keyword>
<dbReference type="EMBL" id="JACIDH010000010">
    <property type="protein sequence ID" value="MBB3879992.1"/>
    <property type="molecule type" value="Genomic_DNA"/>
</dbReference>
<dbReference type="PROSITE" id="PS50887">
    <property type="entry name" value="GGDEF"/>
    <property type="match status" value="1"/>
</dbReference>
<dbReference type="InterPro" id="IPR000160">
    <property type="entry name" value="GGDEF_dom"/>
</dbReference>
<dbReference type="Pfam" id="PF00563">
    <property type="entry name" value="EAL"/>
    <property type="match status" value="1"/>
</dbReference>
<evidence type="ECO:0000313" key="5">
    <source>
        <dbReference type="Proteomes" id="UP000538670"/>
    </source>
</evidence>
<dbReference type="SUPFAM" id="SSF141868">
    <property type="entry name" value="EAL domain-like"/>
    <property type="match status" value="1"/>
</dbReference>
<dbReference type="PANTHER" id="PTHR44757">
    <property type="entry name" value="DIGUANYLATE CYCLASE DGCP"/>
    <property type="match status" value="1"/>
</dbReference>
<dbReference type="PANTHER" id="PTHR44757:SF2">
    <property type="entry name" value="BIOFILM ARCHITECTURE MAINTENANCE PROTEIN MBAA"/>
    <property type="match status" value="1"/>
</dbReference>
<evidence type="ECO:0000313" key="4">
    <source>
        <dbReference type="EMBL" id="MBB3879992.1"/>
    </source>
</evidence>